<feature type="non-terminal residue" evidence="5">
    <location>
        <position position="1"/>
    </location>
</feature>
<dbReference type="GO" id="GO:0007059">
    <property type="term" value="P:chromosome segregation"/>
    <property type="evidence" value="ECO:0007669"/>
    <property type="project" value="InterPro"/>
</dbReference>
<dbReference type="PANTHER" id="PTHR28573">
    <property type="entry name" value="SPINDLE AND KINETOCHORE-ASSOCIATED PROTEIN 1"/>
    <property type="match status" value="1"/>
</dbReference>
<dbReference type="EMBL" id="VXAY01003441">
    <property type="protein sequence ID" value="NXM29819.1"/>
    <property type="molecule type" value="Genomic_DNA"/>
</dbReference>
<reference evidence="5 6" key="1">
    <citation type="submission" date="2019-09" db="EMBL/GenBank/DDBJ databases">
        <title>Bird 10,000 Genomes (B10K) Project - Family phase.</title>
        <authorList>
            <person name="Zhang G."/>
        </authorList>
    </citation>
    <scope>NUCLEOTIDE SEQUENCE [LARGE SCALE GENOMIC DNA]</scope>
    <source>
        <strain evidence="5">B10K-DU-002-07</strain>
        <tissue evidence="5">Muscle</tissue>
    </source>
</reference>
<dbReference type="InterPro" id="IPR042031">
    <property type="entry name" value="SKA1_MBD_sf"/>
</dbReference>
<dbReference type="GO" id="GO:0000940">
    <property type="term" value="C:outer kinetochore"/>
    <property type="evidence" value="ECO:0007669"/>
    <property type="project" value="TreeGrafter"/>
</dbReference>
<dbReference type="GO" id="GO:0008017">
    <property type="term" value="F:microtubule binding"/>
    <property type="evidence" value="ECO:0007669"/>
    <property type="project" value="InterPro"/>
</dbReference>
<dbReference type="GO" id="GO:0000278">
    <property type="term" value="P:mitotic cell cycle"/>
    <property type="evidence" value="ECO:0007669"/>
    <property type="project" value="TreeGrafter"/>
</dbReference>
<dbReference type="GO" id="GO:0051301">
    <property type="term" value="P:cell division"/>
    <property type="evidence" value="ECO:0007669"/>
    <property type="project" value="InterPro"/>
</dbReference>
<dbReference type="AlphaFoldDB" id="A0A7L0ZNW7"/>
<evidence type="ECO:0000256" key="1">
    <source>
        <dbReference type="ARBA" id="ARBA00006836"/>
    </source>
</evidence>
<accession>A0A7L0ZNW7</accession>
<comment type="caution">
    <text evidence="5">The sequence shown here is derived from an EMBL/GenBank/DDBJ whole genome shotgun (WGS) entry which is preliminary data.</text>
</comment>
<protein>
    <recommendedName>
        <fullName evidence="3">SKA complex subunit 1</fullName>
    </recommendedName>
    <alternativeName>
        <fullName evidence="4">Spindle and kinetochore-associated protein 1</fullName>
    </alternativeName>
</protein>
<sequence>QELQQAAERDLDEAQHLLEHVPRNLPKPTQNCVTVPTVKQEEQTKVAEPETPKKPAKKRRVIKEIALITAEEFQVVPVYLKGRLACGQINAVVEEINKAVVAKYKIMGRPVKSMGFTAKNLYDRFIKEETKDTKGEFFVVEADIKAFTQLKTGKRFHCVMTILRHCHRVREVRASKLVRYIIC</sequence>
<comment type="similarity">
    <text evidence="1">Belongs to the SKA1 family.</text>
</comment>
<dbReference type="PANTHER" id="PTHR28573:SF1">
    <property type="entry name" value="SPINDLE AND KINETOCHORE-ASSOCIATED PROTEIN 1"/>
    <property type="match status" value="1"/>
</dbReference>
<dbReference type="Proteomes" id="UP000564466">
    <property type="component" value="Unassembled WGS sequence"/>
</dbReference>
<evidence type="ECO:0000256" key="3">
    <source>
        <dbReference type="ARBA" id="ARBA00047182"/>
    </source>
</evidence>
<proteinExistence type="inferred from homology"/>
<evidence type="ECO:0000313" key="6">
    <source>
        <dbReference type="Proteomes" id="UP000564466"/>
    </source>
</evidence>
<dbReference type="Gene3D" id="1.10.10.1890">
    <property type="entry name" value="Ska1 microtubule binding domain-like"/>
    <property type="match status" value="1"/>
</dbReference>
<gene>
    <name evidence="5" type="primary">Ska1</name>
    <name evidence="5" type="ORF">OXYCRI_R09943</name>
</gene>
<keyword evidence="2" id="KW-0175">Coiled coil</keyword>
<dbReference type="GO" id="GO:0072686">
    <property type="term" value="C:mitotic spindle"/>
    <property type="evidence" value="ECO:0007669"/>
    <property type="project" value="TreeGrafter"/>
</dbReference>
<dbReference type="InterPro" id="IPR009829">
    <property type="entry name" value="SKA1"/>
</dbReference>
<evidence type="ECO:0000256" key="4">
    <source>
        <dbReference type="ARBA" id="ARBA00047202"/>
    </source>
</evidence>
<dbReference type="GO" id="GO:0031110">
    <property type="term" value="P:regulation of microtubule polymerization or depolymerization"/>
    <property type="evidence" value="ECO:0007669"/>
    <property type="project" value="TreeGrafter"/>
</dbReference>
<feature type="non-terminal residue" evidence="5">
    <location>
        <position position="183"/>
    </location>
</feature>
<name>A0A7L0ZNW7_9PASS</name>
<evidence type="ECO:0000256" key="2">
    <source>
        <dbReference type="ARBA" id="ARBA00023054"/>
    </source>
</evidence>
<organism evidence="5 6">
    <name type="scientific">Oxyruncus cristatus</name>
    <name type="common">sharpbill</name>
    <dbReference type="NCBI Taxonomy" id="114331"/>
    <lineage>
        <taxon>Eukaryota</taxon>
        <taxon>Metazoa</taxon>
        <taxon>Chordata</taxon>
        <taxon>Craniata</taxon>
        <taxon>Vertebrata</taxon>
        <taxon>Euteleostomi</taxon>
        <taxon>Archelosauria</taxon>
        <taxon>Archosauria</taxon>
        <taxon>Dinosauria</taxon>
        <taxon>Saurischia</taxon>
        <taxon>Theropoda</taxon>
        <taxon>Coelurosauria</taxon>
        <taxon>Aves</taxon>
        <taxon>Neognathae</taxon>
        <taxon>Neoaves</taxon>
        <taxon>Telluraves</taxon>
        <taxon>Australaves</taxon>
        <taxon>Passeriformes</taxon>
        <taxon>Cotingidae</taxon>
        <taxon>Oxyruncus</taxon>
    </lineage>
</organism>
<dbReference type="GO" id="GO:0005876">
    <property type="term" value="C:spindle microtubule"/>
    <property type="evidence" value="ECO:0007669"/>
    <property type="project" value="TreeGrafter"/>
</dbReference>
<dbReference type="FunFam" id="1.10.10.1890:FF:000002">
    <property type="entry name" value="Spindle and kinetochore-associated protein 1"/>
    <property type="match status" value="1"/>
</dbReference>
<keyword evidence="6" id="KW-1185">Reference proteome</keyword>
<dbReference type="Pfam" id="PF07160">
    <property type="entry name" value="SKA1"/>
    <property type="match status" value="1"/>
</dbReference>
<evidence type="ECO:0000313" key="5">
    <source>
        <dbReference type="EMBL" id="NXM29819.1"/>
    </source>
</evidence>